<dbReference type="NCBIfam" id="TIGR02762">
    <property type="entry name" value="TraL_TIGR"/>
    <property type="match status" value="1"/>
</dbReference>
<feature type="transmembrane region" description="Helical" evidence="2">
    <location>
        <begin position="34"/>
        <end position="59"/>
    </location>
</feature>
<keyword evidence="1" id="KW-0184">Conjugation</keyword>
<organism evidence="3 4">
    <name type="scientific">Arsenophonus nasoniae</name>
    <name type="common">son-killer infecting Nasonia vitripennis</name>
    <dbReference type="NCBI Taxonomy" id="638"/>
    <lineage>
        <taxon>Bacteria</taxon>
        <taxon>Pseudomonadati</taxon>
        <taxon>Pseudomonadota</taxon>
        <taxon>Gammaproteobacteria</taxon>
        <taxon>Enterobacterales</taxon>
        <taxon>Morganellaceae</taxon>
        <taxon>Arsenophonus</taxon>
    </lineage>
</organism>
<dbReference type="InterPro" id="IPR016382">
    <property type="entry name" value="Pilus_assmbly_TraL"/>
</dbReference>
<evidence type="ECO:0000313" key="3">
    <source>
        <dbReference type="EMBL" id="WGM03642.1"/>
    </source>
</evidence>
<proteinExistence type="predicted"/>
<sequence>MELNELDKYRFPKTLRQQSLYLGLPLDELTPVSVVVGGCMLMGHYLIGLGGGLAVFFVIRKIKKGRGSCWLRDLMYWYLPTSLLRGVFHKIPDSCFRQWTK</sequence>
<keyword evidence="2" id="KW-0812">Transmembrane</keyword>
<comment type="subcellular location">
    <subcellularLocation>
        <location evidence="1">Cell outer membrane</location>
    </subcellularLocation>
</comment>
<dbReference type="AlphaFoldDB" id="A0AA95GRP1"/>
<keyword evidence="2" id="KW-1133">Transmembrane helix</keyword>
<accession>A0AA95GRP1</accession>
<dbReference type="GO" id="GO:0009297">
    <property type="term" value="P:pilus assembly"/>
    <property type="evidence" value="ECO:0007669"/>
    <property type="project" value="UniProtKB-UniRule"/>
</dbReference>
<reference evidence="3" key="1">
    <citation type="submission" date="2023-04" db="EMBL/GenBank/DDBJ databases">
        <title>Genome dynamics across the evolutionary transition to endosymbiosis.</title>
        <authorList>
            <person name="Siozios S."/>
            <person name="Nadal-Jimenez P."/>
            <person name="Azagi T."/>
            <person name="Sprong H."/>
            <person name="Frost C.L."/>
            <person name="Parratt S.R."/>
            <person name="Taylor G."/>
            <person name="Brettell L."/>
            <person name="Lew K.C."/>
            <person name="Croft L."/>
            <person name="King K.C."/>
            <person name="Brockhurst M.A."/>
            <person name="Hypsa V."/>
            <person name="Novakova E."/>
            <person name="Darby A.C."/>
            <person name="Hurst G.D.D."/>
        </authorList>
    </citation>
    <scope>NUCLEOTIDE SEQUENCE</scope>
    <source>
        <strain evidence="3">APv</strain>
        <plasmid evidence="3">paPv4</plasmid>
    </source>
</reference>
<evidence type="ECO:0000313" key="4">
    <source>
        <dbReference type="Proteomes" id="UP001177595"/>
    </source>
</evidence>
<dbReference type="Pfam" id="PF07178">
    <property type="entry name" value="TraL"/>
    <property type="match status" value="1"/>
</dbReference>
<dbReference type="Proteomes" id="UP001177595">
    <property type="component" value="Plasmid paPv4"/>
</dbReference>
<evidence type="ECO:0000256" key="2">
    <source>
        <dbReference type="SAM" id="Phobius"/>
    </source>
</evidence>
<keyword evidence="3" id="KW-0614">Plasmid</keyword>
<protein>
    <recommendedName>
        <fullName evidence="1">Protein TraL</fullName>
    </recommendedName>
</protein>
<dbReference type="EMBL" id="CP123508">
    <property type="protein sequence ID" value="WGM03642.1"/>
    <property type="molecule type" value="Genomic_DNA"/>
</dbReference>
<dbReference type="InterPro" id="IPR009838">
    <property type="entry name" value="T4SS_TraL"/>
</dbReference>
<dbReference type="RefSeq" id="WP_280626873.1">
    <property type="nucleotide sequence ID" value="NZ_CP123508.1"/>
</dbReference>
<dbReference type="GO" id="GO:0009279">
    <property type="term" value="C:cell outer membrane"/>
    <property type="evidence" value="ECO:0007669"/>
    <property type="project" value="UniProtKB-SubCell"/>
</dbReference>
<name>A0AA95GRP1_9GAMM</name>
<dbReference type="PIRSF" id="PIRSF003259">
    <property type="entry name" value="Pilus_assembly_TraL"/>
    <property type="match status" value="1"/>
</dbReference>
<comment type="function">
    <text evidence="1">Membrane protein involved in F pilin formation.</text>
</comment>
<keyword evidence="1" id="KW-0998">Cell outer membrane</keyword>
<gene>
    <name evidence="3" type="primary">traL</name>
    <name evidence="3" type="ORF">QE210_19675</name>
</gene>
<evidence type="ECO:0000256" key="1">
    <source>
        <dbReference type="PIRNR" id="PIRNR003259"/>
    </source>
</evidence>
<keyword evidence="1 2" id="KW-0472">Membrane</keyword>
<geneLocation type="plasmid" evidence="3 4">
    <name>paPv4</name>
</geneLocation>